<accession>A0ABW6JW10</accession>
<dbReference type="RefSeq" id="WP_389217335.1">
    <property type="nucleotide sequence ID" value="NZ_JBIACJ010000003.1"/>
</dbReference>
<gene>
    <name evidence="1" type="ORF">ACFYKT_06800</name>
</gene>
<keyword evidence="2" id="KW-1185">Reference proteome</keyword>
<dbReference type="EMBL" id="JBIACJ010000003">
    <property type="protein sequence ID" value="MFE8696058.1"/>
    <property type="molecule type" value="Genomic_DNA"/>
</dbReference>
<evidence type="ECO:0000313" key="2">
    <source>
        <dbReference type="Proteomes" id="UP001601058"/>
    </source>
</evidence>
<name>A0ABW6JW10_9BACI</name>
<dbReference type="SUPFAM" id="SSF88723">
    <property type="entry name" value="PIN domain-like"/>
    <property type="match status" value="1"/>
</dbReference>
<dbReference type="Proteomes" id="UP001601058">
    <property type="component" value="Unassembled WGS sequence"/>
</dbReference>
<evidence type="ECO:0000313" key="1">
    <source>
        <dbReference type="EMBL" id="MFE8696058.1"/>
    </source>
</evidence>
<dbReference type="Gene3D" id="3.40.50.1010">
    <property type="entry name" value="5'-nuclease"/>
    <property type="match status" value="1"/>
</dbReference>
<proteinExistence type="predicted"/>
<protein>
    <recommendedName>
        <fullName evidence="3">Type II toxin-antitoxin system VapC family toxin</fullName>
    </recommendedName>
</protein>
<sequence length="97" mass="10965">MSGFIIDSNDVIYEDFSQASVAVDACFLLAYLDTDDPRGDKFSELFDTWSKENITELVITNKVAAEVVHNLFKNTIRDVLYLVHKINTSGYKPTPDD</sequence>
<dbReference type="InterPro" id="IPR029060">
    <property type="entry name" value="PIN-like_dom_sf"/>
</dbReference>
<comment type="caution">
    <text evidence="1">The sequence shown here is derived from an EMBL/GenBank/DDBJ whole genome shotgun (WGS) entry which is preliminary data.</text>
</comment>
<evidence type="ECO:0008006" key="3">
    <source>
        <dbReference type="Google" id="ProtNLM"/>
    </source>
</evidence>
<reference evidence="1 2" key="1">
    <citation type="submission" date="2024-08" db="EMBL/GenBank/DDBJ databases">
        <title>Two novel Cytobacillus novel species.</title>
        <authorList>
            <person name="Liu G."/>
        </authorList>
    </citation>
    <scope>NUCLEOTIDE SEQUENCE [LARGE SCALE GENOMIC DNA]</scope>
    <source>
        <strain evidence="1 2">FJAT-53684</strain>
    </source>
</reference>
<organism evidence="1 2">
    <name type="scientific">Cytobacillus mangrovibacter</name>
    <dbReference type="NCBI Taxonomy" id="3299024"/>
    <lineage>
        <taxon>Bacteria</taxon>
        <taxon>Bacillati</taxon>
        <taxon>Bacillota</taxon>
        <taxon>Bacilli</taxon>
        <taxon>Bacillales</taxon>
        <taxon>Bacillaceae</taxon>
        <taxon>Cytobacillus</taxon>
    </lineage>
</organism>